<accession>A0A5B9DX68</accession>
<dbReference type="SMART" id="SM00382">
    <property type="entry name" value="AAA"/>
    <property type="match status" value="1"/>
</dbReference>
<protein>
    <submittedName>
        <fullName evidence="6">ABC transporter ATP-binding protein</fullName>
    </submittedName>
</protein>
<feature type="domain" description="ABC transporter" evidence="5">
    <location>
        <begin position="7"/>
        <end position="247"/>
    </location>
</feature>
<dbReference type="InterPro" id="IPR003439">
    <property type="entry name" value="ABC_transporter-like_ATP-bd"/>
</dbReference>
<keyword evidence="3" id="KW-0547">Nucleotide-binding</keyword>
<dbReference type="SUPFAM" id="SSF52540">
    <property type="entry name" value="P-loop containing nucleoside triphosphate hydrolases"/>
    <property type="match status" value="1"/>
</dbReference>
<evidence type="ECO:0000256" key="2">
    <source>
        <dbReference type="ARBA" id="ARBA00022448"/>
    </source>
</evidence>
<dbReference type="CDD" id="cd03220">
    <property type="entry name" value="ABC_KpsT_Wzt"/>
    <property type="match status" value="1"/>
</dbReference>
<dbReference type="InterPro" id="IPR029439">
    <property type="entry name" value="Wzt_C"/>
</dbReference>
<dbReference type="PROSITE" id="PS50893">
    <property type="entry name" value="ABC_TRANSPORTER_2"/>
    <property type="match status" value="1"/>
</dbReference>
<dbReference type="InterPro" id="IPR017871">
    <property type="entry name" value="ABC_transporter-like_CS"/>
</dbReference>
<dbReference type="RefSeq" id="WP_147626395.1">
    <property type="nucleotide sequence ID" value="NZ_CP042807.1"/>
</dbReference>
<dbReference type="Gene3D" id="2.70.50.60">
    <property type="entry name" value="abc- transporter (atp binding component) like domain"/>
    <property type="match status" value="1"/>
</dbReference>
<dbReference type="Gene3D" id="3.40.50.300">
    <property type="entry name" value="P-loop containing nucleotide triphosphate hydrolases"/>
    <property type="match status" value="1"/>
</dbReference>
<evidence type="ECO:0000256" key="3">
    <source>
        <dbReference type="ARBA" id="ARBA00022741"/>
    </source>
</evidence>
<dbReference type="GO" id="GO:0016020">
    <property type="term" value="C:membrane"/>
    <property type="evidence" value="ECO:0007669"/>
    <property type="project" value="InterPro"/>
</dbReference>
<evidence type="ECO:0000313" key="6">
    <source>
        <dbReference type="EMBL" id="QEE23694.1"/>
    </source>
</evidence>
<dbReference type="InterPro" id="IPR050683">
    <property type="entry name" value="Bact_Polysacc_Export_ATP-bd"/>
</dbReference>
<keyword evidence="2" id="KW-0813">Transport</keyword>
<name>A0A5B9DX68_9GAMM</name>
<dbReference type="PANTHER" id="PTHR46743">
    <property type="entry name" value="TEICHOIC ACIDS EXPORT ATP-BINDING PROTEIN TAGH"/>
    <property type="match status" value="1"/>
</dbReference>
<dbReference type="GO" id="GO:0140359">
    <property type="term" value="F:ABC-type transporter activity"/>
    <property type="evidence" value="ECO:0007669"/>
    <property type="project" value="InterPro"/>
</dbReference>
<dbReference type="EMBL" id="CP042807">
    <property type="protein sequence ID" value="QEE23694.1"/>
    <property type="molecule type" value="Genomic_DNA"/>
</dbReference>
<dbReference type="AlphaFoldDB" id="A0A5B9DX68"/>
<evidence type="ECO:0000256" key="1">
    <source>
        <dbReference type="ARBA" id="ARBA00005417"/>
    </source>
</evidence>
<keyword evidence="4 6" id="KW-0067">ATP-binding</keyword>
<evidence type="ECO:0000313" key="7">
    <source>
        <dbReference type="Proteomes" id="UP000321807"/>
    </source>
</evidence>
<dbReference type="PROSITE" id="PS00211">
    <property type="entry name" value="ABC_TRANSPORTER_1"/>
    <property type="match status" value="1"/>
</dbReference>
<dbReference type="Proteomes" id="UP000321807">
    <property type="component" value="Chromosome"/>
</dbReference>
<gene>
    <name evidence="6" type="ORF">CS053_03580</name>
</gene>
<dbReference type="GO" id="GO:0016887">
    <property type="term" value="F:ATP hydrolysis activity"/>
    <property type="evidence" value="ECO:0007669"/>
    <property type="project" value="InterPro"/>
</dbReference>
<dbReference type="PANTHER" id="PTHR46743:SF2">
    <property type="entry name" value="TEICHOIC ACIDS EXPORT ATP-BINDING PROTEIN TAGH"/>
    <property type="match status" value="1"/>
</dbReference>
<dbReference type="KEGG" id="rgl:CS053_03580"/>
<dbReference type="CDD" id="cd10147">
    <property type="entry name" value="Wzt_C-like"/>
    <property type="match status" value="1"/>
</dbReference>
<proteinExistence type="inferred from homology"/>
<dbReference type="Pfam" id="PF14524">
    <property type="entry name" value="Wzt_C"/>
    <property type="match status" value="1"/>
</dbReference>
<evidence type="ECO:0000256" key="4">
    <source>
        <dbReference type="ARBA" id="ARBA00022840"/>
    </source>
</evidence>
<organism evidence="6 7">
    <name type="scientific">Rhodanobacter glycinis</name>
    <dbReference type="NCBI Taxonomy" id="582702"/>
    <lineage>
        <taxon>Bacteria</taxon>
        <taxon>Pseudomonadati</taxon>
        <taxon>Pseudomonadota</taxon>
        <taxon>Gammaproteobacteria</taxon>
        <taxon>Lysobacterales</taxon>
        <taxon>Rhodanobacteraceae</taxon>
        <taxon>Rhodanobacter</taxon>
    </lineage>
</organism>
<dbReference type="GO" id="GO:0005524">
    <property type="term" value="F:ATP binding"/>
    <property type="evidence" value="ECO:0007669"/>
    <property type="project" value="UniProtKB-KW"/>
</dbReference>
<reference evidence="6 7" key="1">
    <citation type="submission" date="2019-08" db="EMBL/GenBank/DDBJ databases">
        <title>Complete genome sequence of Rhodanobacter glycinis strain T01E-68 isolated from tomato root.</title>
        <authorList>
            <person name="Weon H.-Y."/>
            <person name="Lee S.A."/>
        </authorList>
    </citation>
    <scope>NUCLEOTIDE SEQUENCE [LARGE SCALE GENOMIC DNA]</scope>
    <source>
        <strain evidence="6 7">T01E-68</strain>
    </source>
</reference>
<evidence type="ECO:0000259" key="5">
    <source>
        <dbReference type="PROSITE" id="PS50893"/>
    </source>
</evidence>
<dbReference type="InterPro" id="IPR003593">
    <property type="entry name" value="AAA+_ATPase"/>
</dbReference>
<sequence>MSSDIFIRASGISKCYQMYDAPVHRLWQSFFRTGKKFYKEFWALNNITFEVSKGQTFGVIGKNGSGKSTLLQIICGTLEATSGVIERAGKVAALLELGAGFNPEFTGRQNAILSGGIYGLSTADITERLPKIIEFAEIGEFIDRPVKTYSSGMFVRLAFAVIAHVDAEIMVIDEALAVGDAQFTQKCMRFLRDFKEIGTLIFVSHDTGAVRSLCDRAMWIDKGEMRAIGDAKSVSEKYLASLFNQTQKDDQLDRHAVQKVLGAREWKDQRRNLILNSRVRNDVQVFEFTPNIKSFGQGGVTLAEVVLLDGNNNPLSWVIGGEMVSLEISAKCTEAIRQPIVGFFVKDKLGQTLFGDNTYLTYMDSPPTASSGDALRAKFTFPIPILPVGDYSFDVAIADGTQMDHQQLMWAHDVLIVRSVSTSVSTGLVGIPMLDVQIEIDTDE</sequence>
<dbReference type="InterPro" id="IPR015860">
    <property type="entry name" value="ABC_transpr_TagH-like"/>
</dbReference>
<dbReference type="InterPro" id="IPR027417">
    <property type="entry name" value="P-loop_NTPase"/>
</dbReference>
<comment type="similarity">
    <text evidence="1">Belongs to the ABC transporter superfamily.</text>
</comment>
<dbReference type="Pfam" id="PF00005">
    <property type="entry name" value="ABC_tran"/>
    <property type="match status" value="1"/>
</dbReference>